<dbReference type="SMART" id="SM00331">
    <property type="entry name" value="PP2C_SIG"/>
    <property type="match status" value="1"/>
</dbReference>
<dbReference type="InterPro" id="IPR036457">
    <property type="entry name" value="PPM-type-like_dom_sf"/>
</dbReference>
<organism evidence="4 5">
    <name type="scientific">Anaerotruncus colihominis</name>
    <dbReference type="NCBI Taxonomy" id="169435"/>
    <lineage>
        <taxon>Bacteria</taxon>
        <taxon>Bacillati</taxon>
        <taxon>Bacillota</taxon>
        <taxon>Clostridia</taxon>
        <taxon>Eubacteriales</taxon>
        <taxon>Oscillospiraceae</taxon>
        <taxon>Anaerotruncus</taxon>
    </lineage>
</organism>
<accession>A0A845QMF8</accession>
<feature type="transmembrane region" description="Helical" evidence="2">
    <location>
        <begin position="167"/>
        <end position="195"/>
    </location>
</feature>
<dbReference type="Pfam" id="PF07228">
    <property type="entry name" value="SpoIIE"/>
    <property type="match status" value="1"/>
</dbReference>
<keyword evidence="2" id="KW-0812">Transmembrane</keyword>
<reference evidence="4 5" key="1">
    <citation type="submission" date="2018-08" db="EMBL/GenBank/DDBJ databases">
        <title>Murine metabolic-syndrome-specific gut microbial biobank.</title>
        <authorList>
            <person name="Liu C."/>
        </authorList>
    </citation>
    <scope>NUCLEOTIDE SEQUENCE [LARGE SCALE GENOMIC DNA]</scope>
    <source>
        <strain evidence="4 5">28</strain>
    </source>
</reference>
<comment type="caution">
    <text evidence="4">The sequence shown here is derived from an EMBL/GenBank/DDBJ whole genome shotgun (WGS) entry which is preliminary data.</text>
</comment>
<protein>
    <recommendedName>
        <fullName evidence="3">PPM-type phosphatase domain-containing protein</fullName>
    </recommendedName>
</protein>
<dbReference type="GO" id="GO:0016791">
    <property type="term" value="F:phosphatase activity"/>
    <property type="evidence" value="ECO:0007669"/>
    <property type="project" value="TreeGrafter"/>
</dbReference>
<feature type="transmembrane region" description="Helical" evidence="2">
    <location>
        <begin position="100"/>
        <end position="121"/>
    </location>
</feature>
<keyword evidence="5" id="KW-1185">Reference proteome</keyword>
<keyword evidence="2" id="KW-0472">Membrane</keyword>
<dbReference type="SUPFAM" id="SSF81606">
    <property type="entry name" value="PP2C-like"/>
    <property type="match status" value="1"/>
</dbReference>
<dbReference type="PANTHER" id="PTHR43156">
    <property type="entry name" value="STAGE II SPORULATION PROTEIN E-RELATED"/>
    <property type="match status" value="1"/>
</dbReference>
<evidence type="ECO:0000259" key="3">
    <source>
        <dbReference type="SMART" id="SM00331"/>
    </source>
</evidence>
<feature type="transmembrane region" description="Helical" evidence="2">
    <location>
        <begin position="36"/>
        <end position="59"/>
    </location>
</feature>
<dbReference type="Gene3D" id="3.60.40.10">
    <property type="entry name" value="PPM-type phosphatase domain"/>
    <property type="match status" value="1"/>
</dbReference>
<feature type="transmembrane region" description="Helical" evidence="2">
    <location>
        <begin position="6"/>
        <end position="24"/>
    </location>
</feature>
<dbReference type="PANTHER" id="PTHR43156:SF2">
    <property type="entry name" value="STAGE II SPORULATION PROTEIN E"/>
    <property type="match status" value="1"/>
</dbReference>
<feature type="domain" description="PPM-type phosphatase" evidence="3">
    <location>
        <begin position="371"/>
        <end position="582"/>
    </location>
</feature>
<feature type="transmembrane region" description="Helical" evidence="2">
    <location>
        <begin position="127"/>
        <end position="146"/>
    </location>
</feature>
<keyword evidence="1" id="KW-0378">Hydrolase</keyword>
<feature type="transmembrane region" description="Helical" evidence="2">
    <location>
        <begin position="222"/>
        <end position="243"/>
    </location>
</feature>
<evidence type="ECO:0000313" key="5">
    <source>
        <dbReference type="Proteomes" id="UP000446866"/>
    </source>
</evidence>
<dbReference type="InterPro" id="IPR052016">
    <property type="entry name" value="Bact_Sigma-Reg"/>
</dbReference>
<dbReference type="AlphaFoldDB" id="A0A845QMF8"/>
<evidence type="ECO:0000256" key="2">
    <source>
        <dbReference type="SAM" id="Phobius"/>
    </source>
</evidence>
<feature type="transmembrane region" description="Helical" evidence="2">
    <location>
        <begin position="71"/>
        <end position="88"/>
    </location>
</feature>
<dbReference type="EMBL" id="QXWK01000016">
    <property type="protein sequence ID" value="NBH61877.1"/>
    <property type="molecule type" value="Genomic_DNA"/>
</dbReference>
<keyword evidence="2" id="KW-1133">Transmembrane helix</keyword>
<dbReference type="InterPro" id="IPR001932">
    <property type="entry name" value="PPM-type_phosphatase-like_dom"/>
</dbReference>
<evidence type="ECO:0000313" key="4">
    <source>
        <dbReference type="EMBL" id="NBH61877.1"/>
    </source>
</evidence>
<dbReference type="RefSeq" id="WP_160202158.1">
    <property type="nucleotide sequence ID" value="NZ_QXWK01000016.1"/>
</dbReference>
<proteinExistence type="predicted"/>
<sequence length="582" mass="63442">MEFIGNQIHVKTILATLTVAFFLGRIRLFGDTFPAAIALIAVMVAVSTVYIYLIPVLVAAILTNSAATGDFYGDIIAVFLCGLFFLFFHKIRFSIHQTTAAAVIAVAVGNCLYYSAAHILYLLDFQVLLKEAIAVMIYIRVFNTAAKMIFVGKEQRAVSTEKAEIALTILTVSIIGAIEYSLLVIPLWIFVVLVVQYCKGMRQALAQTAVMAVFAACQGQEFAKLMTAIMTAVVVSWFLAAFVDGKYRKGILAMVMFFTVCSLCREEIFGLVAVISLFITIPQSFLVKCWCAGEQRFMPEVFSEADMQLYAAQGDLRKKKQVFTALSKLYAGDVESHQIISYQFAGMARTVDSLLKDLQKQRTRAGEAERVKPVIIGEASYAFEAVSGDSSLSFSFGKQKQAIIISDGMGKGSRAAAESNLVVKTLSQLLEAGFDVDLAVKTVNGILMTENGGDMFATVDLAIIDKVTGRTQIYKMGAASTFVKHEGKVATLKRPAPPVGIVEGVSLAYIDVRLKKGDLLVMVSDGVTDCDRQDTGCQWLQERLSQIGTKDPGTIAELIVNKAAEKYGLRERDDLTVVVAAI</sequence>
<gene>
    <name evidence="4" type="ORF">D0435_09455</name>
</gene>
<name>A0A845QMF8_9FIRM</name>
<dbReference type="Proteomes" id="UP000446866">
    <property type="component" value="Unassembled WGS sequence"/>
</dbReference>
<feature type="transmembrane region" description="Helical" evidence="2">
    <location>
        <begin position="255"/>
        <end position="279"/>
    </location>
</feature>
<evidence type="ECO:0000256" key="1">
    <source>
        <dbReference type="ARBA" id="ARBA00022801"/>
    </source>
</evidence>